<gene>
    <name evidence="3" type="ORF">HAKA00212_LOCUS3907</name>
</gene>
<evidence type="ECO:0000256" key="2">
    <source>
        <dbReference type="SAM" id="Phobius"/>
    </source>
</evidence>
<dbReference type="AlphaFoldDB" id="A0A7S3UU85"/>
<evidence type="ECO:0008006" key="4">
    <source>
        <dbReference type="Google" id="ProtNLM"/>
    </source>
</evidence>
<keyword evidence="2" id="KW-0472">Membrane</keyword>
<reference evidence="3" key="1">
    <citation type="submission" date="2021-01" db="EMBL/GenBank/DDBJ databases">
        <authorList>
            <person name="Corre E."/>
            <person name="Pelletier E."/>
            <person name="Niang G."/>
            <person name="Scheremetjew M."/>
            <person name="Finn R."/>
            <person name="Kale V."/>
            <person name="Holt S."/>
            <person name="Cochrane G."/>
            <person name="Meng A."/>
            <person name="Brown T."/>
            <person name="Cohen L."/>
        </authorList>
    </citation>
    <scope>NUCLEOTIDE SEQUENCE</scope>
    <source>
        <strain evidence="3">CCMP3107</strain>
    </source>
</reference>
<name>A0A7S3UU85_HETAK</name>
<sequence length="134" mass="14011">MTADKDFTFEPVPSNPPIVEAVPTPAPDFTASANEDENPSDTAILVGCGLAGWVVGGPFLALLTALGGNWAKKKQGPFGESTRAVGRITAAAGKKAKDEKLLHKMKTSVASLFGGGKKSRCEHCDCEGQNVNMH</sequence>
<proteinExistence type="predicted"/>
<evidence type="ECO:0000256" key="1">
    <source>
        <dbReference type="SAM" id="MobiDB-lite"/>
    </source>
</evidence>
<keyword evidence="2" id="KW-0812">Transmembrane</keyword>
<organism evidence="3">
    <name type="scientific">Heterosigma akashiwo</name>
    <name type="common">Chromophytic alga</name>
    <name type="synonym">Heterosigma carterae</name>
    <dbReference type="NCBI Taxonomy" id="2829"/>
    <lineage>
        <taxon>Eukaryota</taxon>
        <taxon>Sar</taxon>
        <taxon>Stramenopiles</taxon>
        <taxon>Ochrophyta</taxon>
        <taxon>Raphidophyceae</taxon>
        <taxon>Chattonellales</taxon>
        <taxon>Chattonellaceae</taxon>
        <taxon>Heterosigma</taxon>
    </lineage>
</organism>
<accession>A0A7S3UU85</accession>
<protein>
    <recommendedName>
        <fullName evidence="4">Transmembrane protein</fullName>
    </recommendedName>
</protein>
<dbReference type="EMBL" id="HBIU01009532">
    <property type="protein sequence ID" value="CAE0625239.1"/>
    <property type="molecule type" value="Transcribed_RNA"/>
</dbReference>
<evidence type="ECO:0000313" key="3">
    <source>
        <dbReference type="EMBL" id="CAE0625239.1"/>
    </source>
</evidence>
<feature type="region of interest" description="Disordered" evidence="1">
    <location>
        <begin position="1"/>
        <end position="37"/>
    </location>
</feature>
<keyword evidence="2" id="KW-1133">Transmembrane helix</keyword>
<feature type="transmembrane region" description="Helical" evidence="2">
    <location>
        <begin position="43"/>
        <end position="66"/>
    </location>
</feature>